<gene>
    <name evidence="2" type="ORF">M413DRAFT_110386</name>
</gene>
<keyword evidence="3" id="KW-1185">Reference proteome</keyword>
<name>A0A0C3D081_HEBCY</name>
<dbReference type="Proteomes" id="UP000053424">
    <property type="component" value="Unassembled WGS sequence"/>
</dbReference>
<feature type="compositionally biased region" description="Basic and acidic residues" evidence="1">
    <location>
        <begin position="489"/>
        <end position="513"/>
    </location>
</feature>
<feature type="region of interest" description="Disordered" evidence="1">
    <location>
        <begin position="454"/>
        <end position="547"/>
    </location>
</feature>
<feature type="region of interest" description="Disordered" evidence="1">
    <location>
        <begin position="710"/>
        <end position="808"/>
    </location>
</feature>
<feature type="compositionally biased region" description="Low complexity" evidence="1">
    <location>
        <begin position="710"/>
        <end position="719"/>
    </location>
</feature>
<dbReference type="AlphaFoldDB" id="A0A0C3D081"/>
<feature type="region of interest" description="Disordered" evidence="1">
    <location>
        <begin position="15"/>
        <end position="95"/>
    </location>
</feature>
<dbReference type="OrthoDB" id="3363386at2759"/>
<feature type="compositionally biased region" description="Low complexity" evidence="1">
    <location>
        <begin position="33"/>
        <end position="72"/>
    </location>
</feature>
<feature type="region of interest" description="Disordered" evidence="1">
    <location>
        <begin position="628"/>
        <end position="694"/>
    </location>
</feature>
<feature type="region of interest" description="Disordered" evidence="1">
    <location>
        <begin position="331"/>
        <end position="351"/>
    </location>
</feature>
<feature type="compositionally biased region" description="Polar residues" evidence="1">
    <location>
        <begin position="190"/>
        <end position="199"/>
    </location>
</feature>
<feature type="compositionally biased region" description="Low complexity" evidence="1">
    <location>
        <begin position="732"/>
        <end position="743"/>
    </location>
</feature>
<feature type="compositionally biased region" description="Polar residues" evidence="1">
    <location>
        <begin position="339"/>
        <end position="351"/>
    </location>
</feature>
<feature type="compositionally biased region" description="Low complexity" evidence="1">
    <location>
        <begin position="363"/>
        <end position="380"/>
    </location>
</feature>
<feature type="region of interest" description="Disordered" evidence="1">
    <location>
        <begin position="363"/>
        <end position="396"/>
    </location>
</feature>
<proteinExistence type="predicted"/>
<feature type="region of interest" description="Disordered" evidence="1">
    <location>
        <begin position="144"/>
        <end position="224"/>
    </location>
</feature>
<feature type="compositionally biased region" description="Acidic residues" evidence="1">
    <location>
        <begin position="470"/>
        <end position="480"/>
    </location>
</feature>
<feature type="compositionally biased region" description="Low complexity" evidence="1">
    <location>
        <begin position="159"/>
        <end position="189"/>
    </location>
</feature>
<feature type="compositionally biased region" description="Polar residues" evidence="1">
    <location>
        <begin position="73"/>
        <end position="87"/>
    </location>
</feature>
<feature type="compositionally biased region" description="Basic residues" evidence="1">
    <location>
        <begin position="655"/>
        <end position="677"/>
    </location>
</feature>
<sequence length="808" mass="84961">MNRFSLPMATTTLVATMTSTSNPGILQPPRPPHSSLLTSSSTSNSPDGSASSASSSHTSLSDLPSRSHSSASTSKPTLDSSARNPTSPRRIRFAPLPDPRRAVLITDDGDEVFIPVPDENMFSTSLLLPHTPLAAAMSISSAAAESCDPDPPLLNDDGAATSSSSSTNESYLSSNSSSSASNPRTATPSEYSPMSSVGSSPVIRDTTALPPVGNSASAPVSASPSAWLKPRSLNLLHTFRRSTASLSGSSTHSLTPTSSIDNPARAPTPPNTNGKSSTHIRATRKVLSLSPEEILTLGTINLFRTSSRDSAGSSSTAINTTSGWALKRWSSSSASSSSNTNGSPLAKTQSAQSYKSKSLFSLGGSGSSTSSLDAKSTSAKPKPPPSKPYNRHKGTRMLNGRVYGSKHTATLAANPFATARDEEPEFVEWGYGGMGSVKGAKSAGVASGGVNWERLHGGSTVREGVGVGDGDGDGEEEDDGSGIGWVKKRKEERERKERERLAALEAEKQKEQQGPELSESNVSTPTPTRTSTMDGFKSGATSNDADVTTVAGPVLEETITDEPGFISPSLGSAATIVPASYPFSPQAVEEVKEVEDEVDNLVLPNGLLLASRSKESLKDTIDEAVNAKETTTESETQHPQEHAPDIVPVPAWSGIHHHHHHHHHSGSHHRRHGHGHARTPSMSPGLTPTPLEGASAINGDVIPVVEDASAAAAAVAVASTSKAENHSDENDNSSSSSASSMSSDSEDEELGGDEEDEDEDEEDEDEDEEDEDEDEEDEDEDEKARHEARRKTALGAGVEKVMRHKEHE</sequence>
<dbReference type="EMBL" id="KN831768">
    <property type="protein sequence ID" value="KIM49531.1"/>
    <property type="molecule type" value="Genomic_DNA"/>
</dbReference>
<reference evidence="3" key="2">
    <citation type="submission" date="2015-01" db="EMBL/GenBank/DDBJ databases">
        <title>Evolutionary Origins and Diversification of the Mycorrhizal Mutualists.</title>
        <authorList>
            <consortium name="DOE Joint Genome Institute"/>
            <consortium name="Mycorrhizal Genomics Consortium"/>
            <person name="Kohler A."/>
            <person name="Kuo A."/>
            <person name="Nagy L.G."/>
            <person name="Floudas D."/>
            <person name="Copeland A."/>
            <person name="Barry K.W."/>
            <person name="Cichocki N."/>
            <person name="Veneault-Fourrey C."/>
            <person name="LaButti K."/>
            <person name="Lindquist E.A."/>
            <person name="Lipzen A."/>
            <person name="Lundell T."/>
            <person name="Morin E."/>
            <person name="Murat C."/>
            <person name="Riley R."/>
            <person name="Ohm R."/>
            <person name="Sun H."/>
            <person name="Tunlid A."/>
            <person name="Henrissat B."/>
            <person name="Grigoriev I.V."/>
            <person name="Hibbett D.S."/>
            <person name="Martin F."/>
        </authorList>
    </citation>
    <scope>NUCLEOTIDE SEQUENCE [LARGE SCALE GENOMIC DNA]</scope>
    <source>
        <strain evidence="3">h7</strain>
    </source>
</reference>
<dbReference type="HOGENOM" id="CLU_320796_0_0_1"/>
<organism evidence="2 3">
    <name type="scientific">Hebeloma cylindrosporum</name>
    <dbReference type="NCBI Taxonomy" id="76867"/>
    <lineage>
        <taxon>Eukaryota</taxon>
        <taxon>Fungi</taxon>
        <taxon>Dikarya</taxon>
        <taxon>Basidiomycota</taxon>
        <taxon>Agaricomycotina</taxon>
        <taxon>Agaricomycetes</taxon>
        <taxon>Agaricomycetidae</taxon>
        <taxon>Agaricales</taxon>
        <taxon>Agaricineae</taxon>
        <taxon>Hymenogastraceae</taxon>
        <taxon>Hebeloma</taxon>
    </lineage>
</organism>
<protein>
    <submittedName>
        <fullName evidence="2">Uncharacterized protein</fullName>
    </submittedName>
</protein>
<feature type="compositionally biased region" description="Acidic residues" evidence="1">
    <location>
        <begin position="744"/>
        <end position="781"/>
    </location>
</feature>
<evidence type="ECO:0000256" key="1">
    <source>
        <dbReference type="SAM" id="MobiDB-lite"/>
    </source>
</evidence>
<feature type="compositionally biased region" description="Low complexity" evidence="1">
    <location>
        <begin position="210"/>
        <end position="224"/>
    </location>
</feature>
<dbReference type="STRING" id="686832.A0A0C3D081"/>
<evidence type="ECO:0000313" key="3">
    <source>
        <dbReference type="Proteomes" id="UP000053424"/>
    </source>
</evidence>
<feature type="region of interest" description="Disordered" evidence="1">
    <location>
        <begin position="244"/>
        <end position="284"/>
    </location>
</feature>
<feature type="compositionally biased region" description="Basic and acidic residues" evidence="1">
    <location>
        <begin position="635"/>
        <end position="644"/>
    </location>
</feature>
<evidence type="ECO:0000313" key="2">
    <source>
        <dbReference type="EMBL" id="KIM49531.1"/>
    </source>
</evidence>
<accession>A0A0C3D081</accession>
<reference evidence="2 3" key="1">
    <citation type="submission" date="2014-04" db="EMBL/GenBank/DDBJ databases">
        <authorList>
            <consortium name="DOE Joint Genome Institute"/>
            <person name="Kuo A."/>
            <person name="Gay G."/>
            <person name="Dore J."/>
            <person name="Kohler A."/>
            <person name="Nagy L.G."/>
            <person name="Floudas D."/>
            <person name="Copeland A."/>
            <person name="Barry K.W."/>
            <person name="Cichocki N."/>
            <person name="Veneault-Fourrey C."/>
            <person name="LaButti K."/>
            <person name="Lindquist E.A."/>
            <person name="Lipzen A."/>
            <person name="Lundell T."/>
            <person name="Morin E."/>
            <person name="Murat C."/>
            <person name="Sun H."/>
            <person name="Tunlid A."/>
            <person name="Henrissat B."/>
            <person name="Grigoriev I.V."/>
            <person name="Hibbett D.S."/>
            <person name="Martin F."/>
            <person name="Nordberg H.P."/>
            <person name="Cantor M.N."/>
            <person name="Hua S.X."/>
        </authorList>
    </citation>
    <scope>NUCLEOTIDE SEQUENCE [LARGE SCALE GENOMIC DNA]</scope>
    <source>
        <strain evidence="3">h7</strain>
    </source>
</reference>
<feature type="compositionally biased region" description="Low complexity" evidence="1">
    <location>
        <begin position="244"/>
        <end position="265"/>
    </location>
</feature>
<feature type="compositionally biased region" description="Polar residues" evidence="1">
    <location>
        <begin position="518"/>
        <end position="546"/>
    </location>
</feature>